<sequence>MIAIRSSSPRRRGNSNLTVTTVITFAAWLAVILTCSGLLFGWLLPAVNEARNEARYLTSVGRLKQLGLALHNYHDVYGCFPPPYVADEQGRPMHSWRVLILPYIEAQDVYDRYDFDEPWDGPNNILLIHERPISFENARLSYEDDSTTTYQAITGPGTCFDPTAPSVSLGDIKDKHADTLLLVESCGKPIIWTEPDDISPAEFLAGEGFEETSFTKLPVLMADTSYLPAEKGKLKAWRRCMTRAAGD</sequence>
<evidence type="ECO:0000256" key="1">
    <source>
        <dbReference type="SAM" id="Phobius"/>
    </source>
</evidence>
<comment type="caution">
    <text evidence="3">The sequence shown here is derived from an EMBL/GenBank/DDBJ whole genome shotgun (WGS) entry which is preliminary data.</text>
</comment>
<dbReference type="EMBL" id="PUIB01000015">
    <property type="protein sequence ID" value="PQO35349.1"/>
    <property type="molecule type" value="Genomic_DNA"/>
</dbReference>
<feature type="domain" description="DUF1559" evidence="2">
    <location>
        <begin position="49"/>
        <end position="129"/>
    </location>
</feature>
<name>A0A2S8FT42_9BACT</name>
<protein>
    <recommendedName>
        <fullName evidence="2">DUF1559 domain-containing protein</fullName>
    </recommendedName>
</protein>
<organism evidence="3 4">
    <name type="scientific">Blastopirellula marina</name>
    <dbReference type="NCBI Taxonomy" id="124"/>
    <lineage>
        <taxon>Bacteria</taxon>
        <taxon>Pseudomonadati</taxon>
        <taxon>Planctomycetota</taxon>
        <taxon>Planctomycetia</taxon>
        <taxon>Pirellulales</taxon>
        <taxon>Pirellulaceae</taxon>
        <taxon>Blastopirellula</taxon>
    </lineage>
</organism>
<evidence type="ECO:0000313" key="4">
    <source>
        <dbReference type="Proteomes" id="UP000239388"/>
    </source>
</evidence>
<dbReference type="InterPro" id="IPR045584">
    <property type="entry name" value="Pilin-like"/>
</dbReference>
<dbReference type="OrthoDB" id="285651at2"/>
<dbReference type="AlphaFoldDB" id="A0A2S8FT42"/>
<evidence type="ECO:0000259" key="2">
    <source>
        <dbReference type="Pfam" id="PF07596"/>
    </source>
</evidence>
<gene>
    <name evidence="3" type="ORF">C5Y98_13345</name>
</gene>
<dbReference type="InterPro" id="IPR011453">
    <property type="entry name" value="DUF1559"/>
</dbReference>
<keyword evidence="1" id="KW-1133">Transmembrane helix</keyword>
<reference evidence="3 4" key="1">
    <citation type="submission" date="2018-02" db="EMBL/GenBank/DDBJ databases">
        <title>Comparative genomes isolates from brazilian mangrove.</title>
        <authorList>
            <person name="Araujo J.E."/>
            <person name="Taketani R.G."/>
            <person name="Silva M.C.P."/>
            <person name="Loureco M.V."/>
            <person name="Andreote F.D."/>
        </authorList>
    </citation>
    <scope>NUCLEOTIDE SEQUENCE [LARGE SCALE GENOMIC DNA]</scope>
    <source>
        <strain evidence="3 4">NAP PRIS-MGV</strain>
    </source>
</reference>
<keyword evidence="1" id="KW-0812">Transmembrane</keyword>
<dbReference type="PANTHER" id="PTHR30093:SF2">
    <property type="entry name" value="TYPE II SECRETION SYSTEM PROTEIN H"/>
    <property type="match status" value="1"/>
</dbReference>
<dbReference type="Proteomes" id="UP000239388">
    <property type="component" value="Unassembled WGS sequence"/>
</dbReference>
<keyword evidence="1" id="KW-0472">Membrane</keyword>
<dbReference type="Pfam" id="PF07596">
    <property type="entry name" value="SBP_bac_10"/>
    <property type="match status" value="1"/>
</dbReference>
<feature type="transmembrane region" description="Helical" evidence="1">
    <location>
        <begin position="21"/>
        <end position="44"/>
    </location>
</feature>
<evidence type="ECO:0000313" key="3">
    <source>
        <dbReference type="EMBL" id="PQO35349.1"/>
    </source>
</evidence>
<proteinExistence type="predicted"/>
<dbReference type="RefSeq" id="WP_105354762.1">
    <property type="nucleotide sequence ID" value="NZ_PUIB01000015.1"/>
</dbReference>
<dbReference type="PANTHER" id="PTHR30093">
    <property type="entry name" value="GENERAL SECRETION PATHWAY PROTEIN G"/>
    <property type="match status" value="1"/>
</dbReference>
<dbReference type="SUPFAM" id="SSF54523">
    <property type="entry name" value="Pili subunits"/>
    <property type="match status" value="1"/>
</dbReference>
<accession>A0A2S8FT42</accession>